<protein>
    <submittedName>
        <fullName evidence="14">TonB-dependent receptor</fullName>
    </submittedName>
</protein>
<keyword evidence="15" id="KW-1185">Reference proteome</keyword>
<feature type="domain" description="TonB-dependent receptor plug" evidence="13">
    <location>
        <begin position="55"/>
        <end position="159"/>
    </location>
</feature>
<evidence type="ECO:0000256" key="7">
    <source>
        <dbReference type="ARBA" id="ARBA00023237"/>
    </source>
</evidence>
<keyword evidence="7 8" id="KW-0998">Cell outer membrane</keyword>
<dbReference type="Gene3D" id="2.170.130.10">
    <property type="entry name" value="TonB-dependent receptor, plug domain"/>
    <property type="match status" value="1"/>
</dbReference>
<keyword evidence="5 9" id="KW-0798">TonB box</keyword>
<dbReference type="Pfam" id="PF00593">
    <property type="entry name" value="TonB_dep_Rec_b-barrel"/>
    <property type="match status" value="1"/>
</dbReference>
<dbReference type="PANTHER" id="PTHR47234">
    <property type="match status" value="1"/>
</dbReference>
<evidence type="ECO:0000256" key="8">
    <source>
        <dbReference type="PROSITE-ProRule" id="PRU01360"/>
    </source>
</evidence>
<feature type="region of interest" description="Disordered" evidence="10">
    <location>
        <begin position="220"/>
        <end position="249"/>
    </location>
</feature>
<evidence type="ECO:0000256" key="2">
    <source>
        <dbReference type="ARBA" id="ARBA00022448"/>
    </source>
</evidence>
<dbReference type="SUPFAM" id="SSF56935">
    <property type="entry name" value="Porins"/>
    <property type="match status" value="1"/>
</dbReference>
<dbReference type="RefSeq" id="WP_220107988.1">
    <property type="nucleotide sequence ID" value="NZ_JAHZST010000001.1"/>
</dbReference>
<accession>A0ABS7DXX7</accession>
<evidence type="ECO:0000256" key="10">
    <source>
        <dbReference type="SAM" id="MobiDB-lite"/>
    </source>
</evidence>
<evidence type="ECO:0000259" key="13">
    <source>
        <dbReference type="Pfam" id="PF07715"/>
    </source>
</evidence>
<dbReference type="Pfam" id="PF07715">
    <property type="entry name" value="Plug"/>
    <property type="match status" value="1"/>
</dbReference>
<reference evidence="14 15" key="1">
    <citation type="submission" date="2021-07" db="EMBL/GenBank/DDBJ databases">
        <title>Shewanella sp. nov, isolated from SCS.</title>
        <authorList>
            <person name="Cao W.R."/>
        </authorList>
    </citation>
    <scope>NUCLEOTIDE SEQUENCE [LARGE SCALE GENOMIC DNA]</scope>
    <source>
        <strain evidence="14 15">NR704-98</strain>
    </source>
</reference>
<keyword evidence="4 8" id="KW-0812">Transmembrane</keyword>
<proteinExistence type="inferred from homology"/>
<evidence type="ECO:0000256" key="4">
    <source>
        <dbReference type="ARBA" id="ARBA00022692"/>
    </source>
</evidence>
<comment type="caution">
    <text evidence="14">The sequence shown here is derived from an EMBL/GenBank/DDBJ whole genome shotgun (WGS) entry which is preliminary data.</text>
</comment>
<dbReference type="InterPro" id="IPR000531">
    <property type="entry name" value="Beta-barrel_TonB"/>
</dbReference>
<dbReference type="PROSITE" id="PS52016">
    <property type="entry name" value="TONB_DEPENDENT_REC_3"/>
    <property type="match status" value="1"/>
</dbReference>
<dbReference type="Proteomes" id="UP001195963">
    <property type="component" value="Unassembled WGS sequence"/>
</dbReference>
<feature type="signal peptide" evidence="11">
    <location>
        <begin position="1"/>
        <end position="32"/>
    </location>
</feature>
<evidence type="ECO:0000259" key="12">
    <source>
        <dbReference type="Pfam" id="PF00593"/>
    </source>
</evidence>
<keyword evidence="3 8" id="KW-1134">Transmembrane beta strand</keyword>
<dbReference type="InterPro" id="IPR036942">
    <property type="entry name" value="Beta-barrel_TonB_sf"/>
</dbReference>
<keyword evidence="11" id="KW-0732">Signal</keyword>
<evidence type="ECO:0000256" key="6">
    <source>
        <dbReference type="ARBA" id="ARBA00023136"/>
    </source>
</evidence>
<organism evidence="14 15">
    <name type="scientific">Shewanella nanhaiensis</name>
    <dbReference type="NCBI Taxonomy" id="2864872"/>
    <lineage>
        <taxon>Bacteria</taxon>
        <taxon>Pseudomonadati</taxon>
        <taxon>Pseudomonadota</taxon>
        <taxon>Gammaproteobacteria</taxon>
        <taxon>Alteromonadales</taxon>
        <taxon>Shewanellaceae</taxon>
        <taxon>Shewanella</taxon>
    </lineage>
</organism>
<evidence type="ECO:0000256" key="3">
    <source>
        <dbReference type="ARBA" id="ARBA00022452"/>
    </source>
</evidence>
<evidence type="ECO:0000313" key="14">
    <source>
        <dbReference type="EMBL" id="MBW8182271.1"/>
    </source>
</evidence>
<evidence type="ECO:0000256" key="1">
    <source>
        <dbReference type="ARBA" id="ARBA00004571"/>
    </source>
</evidence>
<dbReference type="PANTHER" id="PTHR47234:SF2">
    <property type="entry name" value="TONB-DEPENDENT RECEPTOR"/>
    <property type="match status" value="1"/>
</dbReference>
<sequence>MYKNSFLTNSVRFALISGAAATAVISAPAAFAAEEEAKDVERISVTGSRIKRTDMENAVPLTSFTAADIMASGAPTLEQFVQALPLANGGQYGSNVNNGGTGTVTMNLRGLGDTRTLVLVNGRRYSGDISTVPMAAVKRVDILRDGASTIYGSDAIAGVVNFVTNDDFEGAQVDVRYQQSSEGDGETKSVNFLTGTSSDKGNIIFSGTYETREAIYGSQRDFSSCPPSEVDNDGDGNNDGLVCGGSGTTMPGSAWSPSHGFGQLDGNGGIRPLTDEDKFNYAALSILYQPLEKHSFFTQGNYELIDEGFSTVNFFTEAAYTNRISNQQMAPVGTFWGVEVPTTNPGNDLGETAYAYRRLAETGGRTWEREVNEFNLTMGFNGEFANEWYWDVSYMRSQRRTDTNAGGRVHQERAGILTSPELCAANDECPGVWNPFASNTLTQEMQDWIIVPMTSNSKGEDTQLQVNLAGDFGDLELPAGPISWAAGYERLTTSYVSTPDGAAGLGAIYGVSAEGTEGAYSTDAYYAELNFPILADLPFAKSVNLTVAARNTDVSVIKDNEVTTKFGLEWRPVDDILVRGSLSEGFRTPSISTLFAPRANSATSYSDPCENYGTNAGASATLKANCAADGLAPDWSPITDQASAWVGGNPDIGPEKSTSLSVGVVYSPDYLEGFSVTLDYYDIEITDVIGSLGMGTIATECYNSENFSSPMCDQIKGPAAYGEQGGERRNSLGNLSGVDLSTQNLGFFNASGIDFDINYAFDVANGTLDFNLEGTRALTLEHLEAAGLEKTSLAGYYGNDVANGGKGSFPEWKAAFRTSFSADDWTVTYNMHYQSSVDDYAPIETNLSNSVGTMLYHDINASYYFSNITLSGGINNLTDEQPPYVSNGTNGYLIQSHRLTGRQYYVSASVKF</sequence>
<comment type="similarity">
    <text evidence="8 9">Belongs to the TonB-dependent receptor family.</text>
</comment>
<feature type="chain" id="PRO_5046898616" evidence="11">
    <location>
        <begin position="33"/>
        <end position="912"/>
    </location>
</feature>
<dbReference type="InterPro" id="IPR039426">
    <property type="entry name" value="TonB-dep_rcpt-like"/>
</dbReference>
<evidence type="ECO:0000313" key="15">
    <source>
        <dbReference type="Proteomes" id="UP001195963"/>
    </source>
</evidence>
<feature type="domain" description="TonB-dependent receptor-like beta-barrel" evidence="12">
    <location>
        <begin position="338"/>
        <end position="877"/>
    </location>
</feature>
<gene>
    <name evidence="14" type="ORF">K0625_01205</name>
</gene>
<dbReference type="InterPro" id="IPR037066">
    <property type="entry name" value="Plug_dom_sf"/>
</dbReference>
<dbReference type="Gene3D" id="2.40.170.20">
    <property type="entry name" value="TonB-dependent receptor, beta-barrel domain"/>
    <property type="match status" value="1"/>
</dbReference>
<dbReference type="InterPro" id="IPR012910">
    <property type="entry name" value="Plug_dom"/>
</dbReference>
<keyword evidence="6 8" id="KW-0472">Membrane</keyword>
<evidence type="ECO:0000256" key="11">
    <source>
        <dbReference type="SAM" id="SignalP"/>
    </source>
</evidence>
<keyword evidence="14" id="KW-0675">Receptor</keyword>
<evidence type="ECO:0000256" key="5">
    <source>
        <dbReference type="ARBA" id="ARBA00023077"/>
    </source>
</evidence>
<comment type="subcellular location">
    <subcellularLocation>
        <location evidence="1 8">Cell outer membrane</location>
        <topology evidence="1 8">Multi-pass membrane protein</topology>
    </subcellularLocation>
</comment>
<keyword evidence="2 8" id="KW-0813">Transport</keyword>
<evidence type="ECO:0000256" key="9">
    <source>
        <dbReference type="RuleBase" id="RU003357"/>
    </source>
</evidence>
<dbReference type="EMBL" id="JAHZST010000001">
    <property type="protein sequence ID" value="MBW8182271.1"/>
    <property type="molecule type" value="Genomic_DNA"/>
</dbReference>
<name>A0ABS7DXX7_9GAMM</name>